<dbReference type="Pfam" id="PF04155">
    <property type="entry name" value="Ground-like"/>
    <property type="match status" value="1"/>
</dbReference>
<gene>
    <name evidence="3" type="ORF">NBR_LOCUS1524</name>
</gene>
<evidence type="ECO:0000313" key="3">
    <source>
        <dbReference type="EMBL" id="VDL65024.1"/>
    </source>
</evidence>
<dbReference type="InterPro" id="IPR007284">
    <property type="entry name" value="Ground-like_dom"/>
</dbReference>
<feature type="domain" description="Ground-like" evidence="2">
    <location>
        <begin position="441"/>
        <end position="495"/>
    </location>
</feature>
<keyword evidence="4" id="KW-1185">Reference proteome</keyword>
<feature type="region of interest" description="Disordered" evidence="1">
    <location>
        <begin position="63"/>
        <end position="111"/>
    </location>
</feature>
<sequence>MYLVICKSSENRQRPNLKFPGYAKRLQDKPIPELPSPFGNKVYLKNKLLNNLNQFFSNPSETLEVFSSEDSEPQHHERQQQQPVDTNSIVDPPPQPPTAVAPPPPRPFLSPIENLLENAFAPKVHNHDPFPTLIPTEATVAPAEPTTSYPQEATIKRRSEGPLVSGKMLDTIRDWRKKLYRAFKSKKTNKQSGEHVVDSAIARTSGQTNTVPTSEVVDLKDLTPMVVDKNRQVLLSRKEPNWQTALAARNVQTFGRDPDGKMVRLFGATESSGYQAKPLNDSPPSQIPSDYLPLSPLSSQRQAYRTPGGRNVVYIPASHVTIQPSPVEVYEVTITAPSPTLPPLISFPFMPTTPMPDYTPQYNTVGPYPPQPQQQFNSFTNQAVQGFGSNLSPPAAPAFTAAPIYTTALPDSDLEEDIEDANEPECTGEMTCMNGQLVSEDKCNSLRLRTIIQNNIVPNDAEASKRAVQSAAESETGQYFDAVCGTGFFSYIAVQGGLREQHIMSVQPAFDDK</sequence>
<name>A0A0N4XG71_NIPBR</name>
<proteinExistence type="predicted"/>
<reference evidence="5" key="1">
    <citation type="submission" date="2017-02" db="UniProtKB">
        <authorList>
            <consortium name="WormBaseParasite"/>
        </authorList>
    </citation>
    <scope>IDENTIFICATION</scope>
</reference>
<evidence type="ECO:0000259" key="2">
    <source>
        <dbReference type="Pfam" id="PF04155"/>
    </source>
</evidence>
<dbReference type="WBParaSite" id="NBR_0000152301-mRNA-1">
    <property type="protein sequence ID" value="NBR_0000152301-mRNA-1"/>
    <property type="gene ID" value="NBR_0000152301"/>
</dbReference>
<dbReference type="EMBL" id="UYSL01001263">
    <property type="protein sequence ID" value="VDL65024.1"/>
    <property type="molecule type" value="Genomic_DNA"/>
</dbReference>
<reference evidence="3 4" key="2">
    <citation type="submission" date="2018-11" db="EMBL/GenBank/DDBJ databases">
        <authorList>
            <consortium name="Pathogen Informatics"/>
        </authorList>
    </citation>
    <scope>NUCLEOTIDE SEQUENCE [LARGE SCALE GENOMIC DNA]</scope>
</reference>
<dbReference type="Proteomes" id="UP000271162">
    <property type="component" value="Unassembled WGS sequence"/>
</dbReference>
<evidence type="ECO:0000313" key="5">
    <source>
        <dbReference type="WBParaSite" id="NBR_0000152301-mRNA-1"/>
    </source>
</evidence>
<feature type="compositionally biased region" description="Pro residues" evidence="1">
    <location>
        <begin position="91"/>
        <end position="108"/>
    </location>
</feature>
<accession>A0A0N4XG71</accession>
<dbReference type="OMA" id="KCNSQRL"/>
<protein>
    <submittedName>
        <fullName evidence="5">Ground-like domain-containing protein</fullName>
    </submittedName>
</protein>
<dbReference type="AlphaFoldDB" id="A0A0N4XG71"/>
<evidence type="ECO:0000313" key="4">
    <source>
        <dbReference type="Proteomes" id="UP000271162"/>
    </source>
</evidence>
<evidence type="ECO:0000256" key="1">
    <source>
        <dbReference type="SAM" id="MobiDB-lite"/>
    </source>
</evidence>
<organism evidence="5">
    <name type="scientific">Nippostrongylus brasiliensis</name>
    <name type="common">Rat hookworm</name>
    <dbReference type="NCBI Taxonomy" id="27835"/>
    <lineage>
        <taxon>Eukaryota</taxon>
        <taxon>Metazoa</taxon>
        <taxon>Ecdysozoa</taxon>
        <taxon>Nematoda</taxon>
        <taxon>Chromadorea</taxon>
        <taxon>Rhabditida</taxon>
        <taxon>Rhabditina</taxon>
        <taxon>Rhabditomorpha</taxon>
        <taxon>Strongyloidea</taxon>
        <taxon>Heligmosomidae</taxon>
        <taxon>Nippostrongylus</taxon>
    </lineage>
</organism>